<proteinExistence type="predicted"/>
<accession>A0AAE0I204</accession>
<dbReference type="AlphaFoldDB" id="A0AAE0I204"/>
<name>A0AAE0I204_9PEZI</name>
<organism evidence="1 2">
    <name type="scientific">Cercophora scortea</name>
    <dbReference type="NCBI Taxonomy" id="314031"/>
    <lineage>
        <taxon>Eukaryota</taxon>
        <taxon>Fungi</taxon>
        <taxon>Dikarya</taxon>
        <taxon>Ascomycota</taxon>
        <taxon>Pezizomycotina</taxon>
        <taxon>Sordariomycetes</taxon>
        <taxon>Sordariomycetidae</taxon>
        <taxon>Sordariales</taxon>
        <taxon>Lasiosphaeriaceae</taxon>
        <taxon>Cercophora</taxon>
    </lineage>
</organism>
<sequence>MELVLAIPSGYFSEQDEGRLMKAVAGVNFDLGTRILAIDNAEAAALALLGAGLQAVGDVIVVCDANGIATTLTSYAVTEKEPIMLEKLASHAGFGSSTIHKSFLLWLEAWIGRDLFDKISKYILLEHTGHFGQDFDQVLLSYAQNYRDKKDDDLLWYIPIGRGSPVGLEDDEALGITADELVFTKYHMEQVLRPFRPMVAELLHRHLRDVNRKIESKRKVVTLTGSFGSSQYFYRILNDICRTQHQVQVHQEDRCEMAAARGAVLARKTGCGDVRTLQFARRSYGASVEEPFDPNLDDPADMLLHPLTGAKVTKRITWIYQKGDLVLDHLPPQLRVNSSEYFESFSFRDGEMRTSMTLVGCDEYSESPPRSVRDSRVYTLFTATVDLSDLPAVTLVKQRNDLTGQTYCRVDVVWEVKFDTVIGVELLHGGKELGAGTVDYDE</sequence>
<dbReference type="SUPFAM" id="SSF53067">
    <property type="entry name" value="Actin-like ATPase domain"/>
    <property type="match status" value="1"/>
</dbReference>
<keyword evidence="2" id="KW-1185">Reference proteome</keyword>
<dbReference type="PANTHER" id="PTHR14187:SF5">
    <property type="entry name" value="HEAT SHOCK 70 KDA PROTEIN 12A"/>
    <property type="match status" value="1"/>
</dbReference>
<dbReference type="CDD" id="cd10170">
    <property type="entry name" value="ASKHA_NBD_HSP70"/>
    <property type="match status" value="1"/>
</dbReference>
<evidence type="ECO:0000313" key="1">
    <source>
        <dbReference type="EMBL" id="KAK3317153.1"/>
    </source>
</evidence>
<dbReference type="Proteomes" id="UP001286456">
    <property type="component" value="Unassembled WGS sequence"/>
</dbReference>
<gene>
    <name evidence="1" type="ORF">B0T19DRAFT_446867</name>
</gene>
<dbReference type="InterPro" id="IPR043129">
    <property type="entry name" value="ATPase_NBD"/>
</dbReference>
<dbReference type="PANTHER" id="PTHR14187">
    <property type="entry name" value="ALPHA KINASE/ELONGATION FACTOR 2 KINASE"/>
    <property type="match status" value="1"/>
</dbReference>
<evidence type="ECO:0000313" key="2">
    <source>
        <dbReference type="Proteomes" id="UP001286456"/>
    </source>
</evidence>
<reference evidence="1" key="2">
    <citation type="submission" date="2023-06" db="EMBL/GenBank/DDBJ databases">
        <authorList>
            <consortium name="Lawrence Berkeley National Laboratory"/>
            <person name="Haridas S."/>
            <person name="Hensen N."/>
            <person name="Bonometti L."/>
            <person name="Westerberg I."/>
            <person name="Brannstrom I.O."/>
            <person name="Guillou S."/>
            <person name="Cros-Aarteil S."/>
            <person name="Calhoun S."/>
            <person name="Kuo A."/>
            <person name="Mondo S."/>
            <person name="Pangilinan J."/>
            <person name="Riley R."/>
            <person name="Labutti K."/>
            <person name="Andreopoulos B."/>
            <person name="Lipzen A."/>
            <person name="Chen C."/>
            <person name="Yanf M."/>
            <person name="Daum C."/>
            <person name="Ng V."/>
            <person name="Clum A."/>
            <person name="Steindorff A."/>
            <person name="Ohm R."/>
            <person name="Martin F."/>
            <person name="Silar P."/>
            <person name="Natvig D."/>
            <person name="Lalanne C."/>
            <person name="Gautier V."/>
            <person name="Ament-Velasquez S.L."/>
            <person name="Kruys A."/>
            <person name="Hutchinson M.I."/>
            <person name="Powell A.J."/>
            <person name="Barry K."/>
            <person name="Miller A.N."/>
            <person name="Grigoriev I.V."/>
            <person name="Debuchy R."/>
            <person name="Gladieux P."/>
            <person name="Thoren M.H."/>
            <person name="Johannesson H."/>
        </authorList>
    </citation>
    <scope>NUCLEOTIDE SEQUENCE</scope>
    <source>
        <strain evidence="1">SMH4131-1</strain>
    </source>
</reference>
<protein>
    <submittedName>
        <fullName evidence="1">Uncharacterized protein</fullName>
    </submittedName>
</protein>
<reference evidence="1" key="1">
    <citation type="journal article" date="2023" name="Mol. Phylogenet. Evol.">
        <title>Genome-scale phylogeny and comparative genomics of the fungal order Sordariales.</title>
        <authorList>
            <person name="Hensen N."/>
            <person name="Bonometti L."/>
            <person name="Westerberg I."/>
            <person name="Brannstrom I.O."/>
            <person name="Guillou S."/>
            <person name="Cros-Aarteil S."/>
            <person name="Calhoun S."/>
            <person name="Haridas S."/>
            <person name="Kuo A."/>
            <person name="Mondo S."/>
            <person name="Pangilinan J."/>
            <person name="Riley R."/>
            <person name="LaButti K."/>
            <person name="Andreopoulos B."/>
            <person name="Lipzen A."/>
            <person name="Chen C."/>
            <person name="Yan M."/>
            <person name="Daum C."/>
            <person name="Ng V."/>
            <person name="Clum A."/>
            <person name="Steindorff A."/>
            <person name="Ohm R.A."/>
            <person name="Martin F."/>
            <person name="Silar P."/>
            <person name="Natvig D.O."/>
            <person name="Lalanne C."/>
            <person name="Gautier V."/>
            <person name="Ament-Velasquez S.L."/>
            <person name="Kruys A."/>
            <person name="Hutchinson M.I."/>
            <person name="Powell A.J."/>
            <person name="Barry K."/>
            <person name="Miller A.N."/>
            <person name="Grigoriev I.V."/>
            <person name="Debuchy R."/>
            <person name="Gladieux P."/>
            <person name="Hiltunen Thoren M."/>
            <person name="Johannesson H."/>
        </authorList>
    </citation>
    <scope>NUCLEOTIDE SEQUENCE</scope>
    <source>
        <strain evidence="1">SMH4131-1</strain>
    </source>
</reference>
<dbReference type="EMBL" id="JAUEPO010000008">
    <property type="protein sequence ID" value="KAK3317153.1"/>
    <property type="molecule type" value="Genomic_DNA"/>
</dbReference>
<comment type="caution">
    <text evidence="1">The sequence shown here is derived from an EMBL/GenBank/DDBJ whole genome shotgun (WGS) entry which is preliminary data.</text>
</comment>